<dbReference type="PANTHER" id="PTHR46769:SF2">
    <property type="entry name" value="FIBROCYSTIN-L ISOFORM 2 PRECURSOR-RELATED"/>
    <property type="match status" value="1"/>
</dbReference>
<dbReference type="InterPro" id="IPR012334">
    <property type="entry name" value="Pectin_lyas_fold"/>
</dbReference>
<dbReference type="SUPFAM" id="SSF51126">
    <property type="entry name" value="Pectin lyase-like"/>
    <property type="match status" value="2"/>
</dbReference>
<keyword evidence="11" id="KW-0966">Cell projection</keyword>
<evidence type="ECO:0000313" key="15">
    <source>
        <dbReference type="EMBL" id="CBY09398.1"/>
    </source>
</evidence>
<dbReference type="Pfam" id="PF10162">
    <property type="entry name" value="G8"/>
    <property type="match status" value="2"/>
</dbReference>
<evidence type="ECO:0000256" key="9">
    <source>
        <dbReference type="ARBA" id="ARBA00023136"/>
    </source>
</evidence>
<sequence>MLFPKPENIAFFLFAFLVSGYYGSPVEGIYPIYGGSGILTIYGKNLPKIEDAVFRSETLEDVKCKIFSRGRNEVKCNVQSWPSAGRYQLVVDDVVEDVTFWADENEEEEGGFRLEEEVVVASVSGNCQNNRPVIDLVRPARISRQAGVLITIEGCNLAQKRAPISDAELEGMSEPSKKLARATQYDQTQYAVTFNSGRDEVRCNVIRYYTTDSQIVCTTEEFPSDGSYFLKVFTNGREIGENGFGKPCRICKVQALSNFVPLIKEIEPANYGSNGDVITIKGRIFTDAYLQDRCALNEDEECSQTGSVEEGENYMRSQPKFVDALGRDVGICELDEFDDSPSIALTSFNDGFIRCRIKTSYVGNVNVTFATTFNGESTSRVDLFTPVGKNVQIFNFQLTPRVDGISQRSGGLVGGNMITIAGGPFNEEVTSVTIGGEKAMITEINKESIVLAAPEAPSHNQCGYPGQKGFTAKVWDIAQSDVWDHLIRTPSLVDVKSSMYEQDKMEFTVHLEGVFVPKETGAYSFQVSASDQGRLFVSTDACSSNAELVSLIKGSESPRDFFGSFKQGIMSKIFLKVGEPIYLRAEAIHSKFSSGFVNIGALFHSADGEKQATFEYEYETQEIEIKDFAQQEVQDISFDQSSPDKIQFVLELDGRRTNTLHPTSSENDISRELNALSRTKCADTGSIREAFRNNGELNSVYPWNWYTSEEEPYCGSKAIALSTQRLKFFDARRYSDIAPIDLNLNPNICFAYKGAIGDSIQLTMEAENWKGVRSYSFGLDHSASWKFRCWNIITEFINTDTFLQKKVGANSVILLKQLDFTANQESEKTAYIDEFVIGKVEGHFHVEQSEIGARPSGYIPNIRAEWTSVSERPTLRLFFETRACGLDIPLVKLADPVKFDMIQNPLTHLYTFSGFSATVDRRSKVSPGVDGNFELKYKNKILSVGVDWTANHLRQRMTAVFGGEFGAASVKKFGSCINGYSWVIVWASSGDKEQIELDNVAVTGMSIRTKSVTINDGGLRVPFLNGDYVRQISNQPKFDISVAGVSAACQNVDCGYNWSQKQTMTIANLEKTENDEYKISGTNFNKNTQVLVGGSASPLVALSEDAIVFTLPEVSGRVRVRAYSEQFGFSSETVGVGGGALLTISGAGLNDETQVKIDGNTCEHVRVEFSMIKCKTPALEVGKYFIEINGQETDLTIEFKAGISASIADISRDSVGVAGGERFILVGSRFENVEQVLVGEAVAEIVSFDNSEIAVLAPANNIGEYDVIVVNKNGHSENSKKLAYILEVSSVLPKVSSIAGGALLTIKGSGFAEDKTKVKIGESACNIKSVTSTTILCQTQSGVKEHIVENGVATIAGMPMASWTPRSLVIALGERVTWRWNLKLTGNETPKFRIQQAASEGRVEYNGVGFQSPRFIGESGEWSFDFLTPGTYFYSSGFIESSESLALTGTIIVEEQLSSEMSEVTVSIGDQIAEHNLIDLAFSTSSDSCNELTSDVLTTSRFSRDIVSHSFSFEQTPVVESISPKVLRPGGIVKIEASGLAKHKNCMKVTIGGYNCDLEINHCQLEHNFELPAGELCGLNIDISRVGGVIIRSSVDQCISIVPTAKGLKPRSGSMFGGQVIEIRGEALDFGTTEDLRVLFGNTEARILSVTYGGIMVIVPFPSGDENDGRTLVTVQFRGEAIASLEDLVYHYDEQRTPMIDSVIRDGNEITIFGKGFDGAVIIGIGDFACDNVDVSSVKVVCEATRVPAGEYFPNLLSSVYGLAGSTDRANSLVILNPEIEQISPSSGSVFGGNIVTIHGLGFGEKSTMRVSWDNVGIERESTEIISSTSDELVLTIPKLKNADFADVNVASVRLTMIQKDSVVQWPAIEYTYRRSLSPVVTSSSPNKSISGGDVLRITGSNFRCTNRNPQIMLGGGNCEIVECDETIVKCRAPFAPAGDHIVEIFDDLFGHGKTTVVVNFNLDVSNFAPISGSNGGGQRLTISGTGLTETSTVDLCGAPCTFISLEAGESQLYVCETPPMSTSDSCPVVVRNGFLEDSTRTDYRYKNDRTPKVFEVTPSRGQTTGGTKVTIWGQNFEEPATVHFGEYECDITNISNDNIECTTSAAAKSEVLDIKVNVASLGQQVDIVQYWYVNEWSNPASWGCMPDQDLAECMPQDGEIVEIMDGSDLLLDVSTPLLLVLIVNGGTLHFDREKDITLRAHYILVTNGGHVQIGSENSPFLKMAHIELYGHRRSARLPLYGAKFMAIHDGSLEMHGRPIINPWTQLVETIVPGSTWIKLKDDISDWPVGGEIVIASTGGIDTVDENEMFTIAKIDNNSNMIKLDRPVEHRHLGVTSEWGGKILDMRGEVGLLSRNVRISGNMDSSWAQEIQACEIEEEDSMFQIQTCFQGRFGEEVGSDEFGSTLHFGPSTRQVRMSNVEVFNAGQAFELGRYPVHFHLVGDQQQSYVKDCAIHHTFNRALTFHGVHRLLAQRNTAFHVKGHGFFIEDGIETENKIYDNLAIGIRTSTSLLSTDIWASGFWMTNPNNEWVGNHAVGGSHNGFWMNPPRRPTGPSFTRTYCPQKVPLGLFEDNVAHSNGLFGLWLYPIFTPVPGGDCALNEKMHSEPAMFRRFTAWGNKRGAEGVFVTATQFIDFISADNKLADLSFMETKLDIYGDKGLLIKNSVIIGKTNILDDTCDKQKAGLETPWKLGAFTVDGLKFFNFNETCIAINPCYRAYRTDCANRAEFSNIEWHNSPRKITLAWEHEYDFHDLDGSLTGRNEEVHLLTESGILPPQKCSSVGLEEFNFGEVNATVCDASVKLKKFGMNELTPEFLNGANFVVRNKYGDSLTPWRMLRIVHPKGYTGMVLEGEEHQYIFEGFNSLSNLSYVADFYHFQEDDHVVMKRAFTDKIAHLQVSERMATNFADVLSDESDNLDTNVDSQTGEVAFIVSGRGQARSGSAIEQNVGRTVHVEFQVKNKQDNSDEDVILSKQEMFLNQKTCVFTDFDCWRSAIADNNDIVIPVDRHVFLDNGTISTNDLIIDGTLEFMPDIDYNINVNNIVVNGKLIIGTEQSPFPCARSVELNLRSSVNDEVFIQNKIPSVGKKAFVVYGIAEVYGCQAIAQASLLEPASAGMTSLVLDRAVSWNEGDEIVVASTSFDGAEAEECVIDSVHGNKVNLAAPLKHFHDASASSYDGIGFTVSAEVGLLNRNIKFVAQNNAEKFGARLLVNKNENNAARTKAILSNVEFINFGQFGYTDTPDPRYAVAFYGTTEVSKVTNCAFRDSFVTAIGVINSFNVVVENNVLLRTINDAIRVAGAGQGNILSGNLIVNTLNGLLATEGGEDLDGTRFEGAYASGIRLDEALDPLVFESNRVAGVEGFGIRLRGDVCPDGETSDTCPSTNTTIDAARFSTRMRVRFQHCLVSQLRLRFLPPIARQLDHRRRYHFRQPDRHSANYHRSSSDFAQAYLQIRNGLETRYFCLNKIFNLSKIFDKNLKPCLAKIRNSLIGGLSDSFDCSANMAQLTKGAITYFILGSSCLNDNVFASFNSRCSVDNIAIRTNPDMAEYMHPVVMERNAMVDVVEQNRFFVHRPNIETIMSEEKMQCGDMDCDGGKKANCLIKNASGRGFPVTMVAQSDFEWNGDPRRGLGDYRN</sequence>
<feature type="domain" description="PA14" evidence="14">
    <location>
        <begin position="465"/>
        <end position="617"/>
    </location>
</feature>
<evidence type="ECO:0000256" key="4">
    <source>
        <dbReference type="ARBA" id="ARBA00022475"/>
    </source>
</evidence>
<dbReference type="SUPFAM" id="SSF56988">
    <property type="entry name" value="Anthrax protective antigen"/>
    <property type="match status" value="1"/>
</dbReference>
<dbReference type="GO" id="GO:0042995">
    <property type="term" value="C:cell projection"/>
    <property type="evidence" value="ECO:0007669"/>
    <property type="project" value="UniProtKB-SubCell"/>
</dbReference>
<dbReference type="Pfam" id="PF01833">
    <property type="entry name" value="TIG"/>
    <property type="match status" value="8"/>
</dbReference>
<feature type="chain" id="PRO_5003192493" description="Fibrocystin-L" evidence="12">
    <location>
        <begin position="29"/>
        <end position="3632"/>
    </location>
</feature>
<evidence type="ECO:0000256" key="1">
    <source>
        <dbReference type="ARBA" id="ARBA00004167"/>
    </source>
</evidence>
<dbReference type="InterPro" id="IPR014756">
    <property type="entry name" value="Ig_E-set"/>
</dbReference>
<dbReference type="SUPFAM" id="SSF81296">
    <property type="entry name" value="E set domains"/>
    <property type="match status" value="9"/>
</dbReference>
<evidence type="ECO:0000256" key="11">
    <source>
        <dbReference type="ARBA" id="ARBA00023273"/>
    </source>
</evidence>
<protein>
    <recommendedName>
        <fullName evidence="17">Fibrocystin-L</fullName>
    </recommendedName>
</protein>
<dbReference type="CDD" id="cd00102">
    <property type="entry name" value="IPT"/>
    <property type="match status" value="2"/>
</dbReference>
<keyword evidence="10" id="KW-0325">Glycoprotein</keyword>
<dbReference type="SMART" id="SM00429">
    <property type="entry name" value="IPT"/>
    <property type="match status" value="7"/>
</dbReference>
<dbReference type="SMART" id="SM00710">
    <property type="entry name" value="PbH1"/>
    <property type="match status" value="7"/>
</dbReference>
<evidence type="ECO:0000256" key="10">
    <source>
        <dbReference type="ARBA" id="ARBA00023180"/>
    </source>
</evidence>
<dbReference type="InterPro" id="IPR055401">
    <property type="entry name" value="CEMIP_beta-hel_dom"/>
</dbReference>
<evidence type="ECO:0000256" key="6">
    <source>
        <dbReference type="ARBA" id="ARBA00022729"/>
    </source>
</evidence>
<dbReference type="InterPro" id="IPR019316">
    <property type="entry name" value="G8_domain"/>
</dbReference>
<accession>E4XCS3</accession>
<dbReference type="Pfam" id="PF07691">
    <property type="entry name" value="PA14"/>
    <property type="match status" value="1"/>
</dbReference>
<dbReference type="OrthoDB" id="120976at2759"/>
<dbReference type="InterPro" id="IPR013783">
    <property type="entry name" value="Ig-like_fold"/>
</dbReference>
<dbReference type="PANTHER" id="PTHR46769">
    <property type="entry name" value="POLYCYSTIC KIDNEY AND HEPATIC DISEASE 1 (AUTOSOMAL RECESSIVE)-LIKE 1"/>
    <property type="match status" value="1"/>
</dbReference>
<dbReference type="Pfam" id="PF24606">
    <property type="entry name" value="CEMIP_beta-hel"/>
    <property type="match status" value="1"/>
</dbReference>
<dbReference type="InterPro" id="IPR006626">
    <property type="entry name" value="PbH1"/>
</dbReference>
<evidence type="ECO:0000256" key="5">
    <source>
        <dbReference type="ARBA" id="ARBA00022692"/>
    </source>
</evidence>
<evidence type="ECO:0000256" key="7">
    <source>
        <dbReference type="ARBA" id="ARBA00022737"/>
    </source>
</evidence>
<feature type="domain" description="G8" evidence="13">
    <location>
        <begin position="2135"/>
        <end position="2269"/>
    </location>
</feature>
<keyword evidence="7" id="KW-0677">Repeat</keyword>
<evidence type="ECO:0000256" key="12">
    <source>
        <dbReference type="SAM" id="SignalP"/>
    </source>
</evidence>
<keyword evidence="8" id="KW-1133">Transmembrane helix</keyword>
<dbReference type="PROSITE" id="PS51484">
    <property type="entry name" value="G8"/>
    <property type="match status" value="2"/>
</dbReference>
<dbReference type="InterPro" id="IPR011050">
    <property type="entry name" value="Pectin_lyase_fold/virulence"/>
</dbReference>
<name>E4XCS3_OIKDI</name>
<dbReference type="InterPro" id="IPR008972">
    <property type="entry name" value="Cupredoxin"/>
</dbReference>
<keyword evidence="6 12" id="KW-0732">Signal</keyword>
<dbReference type="Gene3D" id="2.160.20.10">
    <property type="entry name" value="Single-stranded right-handed beta-helix, Pectin lyase-like"/>
    <property type="match status" value="2"/>
</dbReference>
<feature type="signal peptide" evidence="12">
    <location>
        <begin position="1"/>
        <end position="28"/>
    </location>
</feature>
<dbReference type="InterPro" id="IPR052387">
    <property type="entry name" value="Fibrocystin"/>
</dbReference>
<dbReference type="InParanoid" id="E4XCS3"/>
<dbReference type="PROSITE" id="PS51820">
    <property type="entry name" value="PA14"/>
    <property type="match status" value="1"/>
</dbReference>
<feature type="domain" description="G8" evidence="13">
    <location>
        <begin position="2988"/>
        <end position="3112"/>
    </location>
</feature>
<evidence type="ECO:0000259" key="14">
    <source>
        <dbReference type="PROSITE" id="PS51820"/>
    </source>
</evidence>
<evidence type="ECO:0008006" key="17">
    <source>
        <dbReference type="Google" id="ProtNLM"/>
    </source>
</evidence>
<comment type="subcellular location">
    <subcellularLocation>
        <location evidence="2">Cell membrane</location>
    </subcellularLocation>
    <subcellularLocation>
        <location evidence="3">Cell projection</location>
    </subcellularLocation>
    <subcellularLocation>
        <location evidence="1">Membrane</location>
        <topology evidence="1">Single-pass membrane protein</topology>
    </subcellularLocation>
</comment>
<dbReference type="SMART" id="SM01225">
    <property type="entry name" value="G8"/>
    <property type="match status" value="2"/>
</dbReference>
<dbReference type="Gene3D" id="2.60.40.420">
    <property type="entry name" value="Cupredoxins - blue copper proteins"/>
    <property type="match status" value="1"/>
</dbReference>
<evidence type="ECO:0000259" key="13">
    <source>
        <dbReference type="PROSITE" id="PS51484"/>
    </source>
</evidence>
<dbReference type="Proteomes" id="UP000001307">
    <property type="component" value="Unassembled WGS sequence"/>
</dbReference>
<evidence type="ECO:0000256" key="2">
    <source>
        <dbReference type="ARBA" id="ARBA00004236"/>
    </source>
</evidence>
<dbReference type="EMBL" id="FN653037">
    <property type="protein sequence ID" value="CBY09398.1"/>
    <property type="molecule type" value="Genomic_DNA"/>
</dbReference>
<keyword evidence="9" id="KW-0472">Membrane</keyword>
<dbReference type="InterPro" id="IPR002909">
    <property type="entry name" value="IPT_dom"/>
</dbReference>
<dbReference type="GO" id="GO:0005886">
    <property type="term" value="C:plasma membrane"/>
    <property type="evidence" value="ECO:0007669"/>
    <property type="project" value="UniProtKB-SubCell"/>
</dbReference>
<evidence type="ECO:0000256" key="3">
    <source>
        <dbReference type="ARBA" id="ARBA00004316"/>
    </source>
</evidence>
<evidence type="ECO:0000313" key="16">
    <source>
        <dbReference type="Proteomes" id="UP000001307"/>
    </source>
</evidence>
<reference evidence="15" key="1">
    <citation type="journal article" date="2010" name="Science">
        <title>Plasticity of animal genome architecture unmasked by rapid evolution of a pelagic tunicate.</title>
        <authorList>
            <person name="Denoeud F."/>
            <person name="Henriet S."/>
            <person name="Mungpakdee S."/>
            <person name="Aury J.M."/>
            <person name="Da Silva C."/>
            <person name="Brinkmann H."/>
            <person name="Mikhaleva J."/>
            <person name="Olsen L.C."/>
            <person name="Jubin C."/>
            <person name="Canestro C."/>
            <person name="Bouquet J.M."/>
            <person name="Danks G."/>
            <person name="Poulain J."/>
            <person name="Campsteijn C."/>
            <person name="Adamski M."/>
            <person name="Cross I."/>
            <person name="Yadetie F."/>
            <person name="Muffato M."/>
            <person name="Louis A."/>
            <person name="Butcher S."/>
            <person name="Tsagkogeorga G."/>
            <person name="Konrad A."/>
            <person name="Singh S."/>
            <person name="Jensen M.F."/>
            <person name="Cong E.H."/>
            <person name="Eikeseth-Otteraa H."/>
            <person name="Noel B."/>
            <person name="Anthouard V."/>
            <person name="Porcel B.M."/>
            <person name="Kachouri-Lafond R."/>
            <person name="Nishino A."/>
            <person name="Ugolini M."/>
            <person name="Chourrout P."/>
            <person name="Nishida H."/>
            <person name="Aasland R."/>
            <person name="Huzurbazar S."/>
            <person name="Westhof E."/>
            <person name="Delsuc F."/>
            <person name="Lehrach H."/>
            <person name="Reinhardt R."/>
            <person name="Weissenbach J."/>
            <person name="Roy S.W."/>
            <person name="Artiguenave F."/>
            <person name="Postlethwait J.H."/>
            <person name="Manak J.R."/>
            <person name="Thompson E.M."/>
            <person name="Jaillon O."/>
            <person name="Du Pasquier L."/>
            <person name="Boudinot P."/>
            <person name="Liberles D.A."/>
            <person name="Volff J.N."/>
            <person name="Philippe H."/>
            <person name="Lenhard B."/>
            <person name="Roest Crollius H."/>
            <person name="Wincker P."/>
            <person name="Chourrout D."/>
        </authorList>
    </citation>
    <scope>NUCLEOTIDE SEQUENCE [LARGE SCALE GENOMIC DNA]</scope>
</reference>
<keyword evidence="4" id="KW-1003">Cell membrane</keyword>
<keyword evidence="5" id="KW-0812">Transmembrane</keyword>
<evidence type="ECO:0000256" key="8">
    <source>
        <dbReference type="ARBA" id="ARBA00022989"/>
    </source>
</evidence>
<dbReference type="CDD" id="cd00603">
    <property type="entry name" value="IPT_PCSR"/>
    <property type="match status" value="6"/>
</dbReference>
<gene>
    <name evidence="15" type="ORF">GSOID_T00007954001</name>
</gene>
<dbReference type="InterPro" id="IPR011658">
    <property type="entry name" value="PA14_dom"/>
</dbReference>
<dbReference type="Gene3D" id="2.60.40.10">
    <property type="entry name" value="Immunoglobulins"/>
    <property type="match status" value="10"/>
</dbReference>
<dbReference type="InterPro" id="IPR037524">
    <property type="entry name" value="PA14/GLEYA"/>
</dbReference>
<keyword evidence="16" id="KW-1185">Reference proteome</keyword>
<proteinExistence type="predicted"/>
<organism evidence="15">
    <name type="scientific">Oikopleura dioica</name>
    <name type="common">Tunicate</name>
    <dbReference type="NCBI Taxonomy" id="34765"/>
    <lineage>
        <taxon>Eukaryota</taxon>
        <taxon>Metazoa</taxon>
        <taxon>Chordata</taxon>
        <taxon>Tunicata</taxon>
        <taxon>Appendicularia</taxon>
        <taxon>Copelata</taxon>
        <taxon>Oikopleuridae</taxon>
        <taxon>Oikopleura</taxon>
    </lineage>
</organism>